<dbReference type="STRING" id="1314777.A0A164ZWC2"/>
<dbReference type="GO" id="GO:0005789">
    <property type="term" value="C:endoplasmic reticulum membrane"/>
    <property type="evidence" value="ECO:0007669"/>
    <property type="project" value="UniProtKB-SubCell"/>
</dbReference>
<dbReference type="PIRSF" id="PIRSF028865">
    <property type="entry name" value="Membrin-2"/>
    <property type="match status" value="1"/>
</dbReference>
<dbReference type="GO" id="GO:0015031">
    <property type="term" value="P:protein transport"/>
    <property type="evidence" value="ECO:0007669"/>
    <property type="project" value="UniProtKB-KW"/>
</dbReference>
<evidence type="ECO:0000313" key="15">
    <source>
        <dbReference type="Proteomes" id="UP000076722"/>
    </source>
</evidence>
<dbReference type="GO" id="GO:0031201">
    <property type="term" value="C:SNARE complex"/>
    <property type="evidence" value="ECO:0007669"/>
    <property type="project" value="TreeGrafter"/>
</dbReference>
<comment type="similarity">
    <text evidence="9 11">Belongs to the BOS1 family.</text>
</comment>
<evidence type="ECO:0000256" key="10">
    <source>
        <dbReference type="ARBA" id="ARBA00040957"/>
    </source>
</evidence>
<dbReference type="GO" id="GO:0031902">
    <property type="term" value="C:late endosome membrane"/>
    <property type="evidence" value="ECO:0007669"/>
    <property type="project" value="TreeGrafter"/>
</dbReference>
<name>A0A164ZWC2_9AGAM</name>
<organism evidence="14 15">
    <name type="scientific">Sistotremastrum niveocremeum HHB9708</name>
    <dbReference type="NCBI Taxonomy" id="1314777"/>
    <lineage>
        <taxon>Eukaryota</taxon>
        <taxon>Fungi</taxon>
        <taxon>Dikarya</taxon>
        <taxon>Basidiomycota</taxon>
        <taxon>Agaricomycotina</taxon>
        <taxon>Agaricomycetes</taxon>
        <taxon>Sistotremastrales</taxon>
        <taxon>Sistotremastraceae</taxon>
        <taxon>Sertulicium</taxon>
        <taxon>Sertulicium niveocremeum</taxon>
    </lineage>
</organism>
<dbReference type="GO" id="GO:0006888">
    <property type="term" value="P:endoplasmic reticulum to Golgi vesicle-mediated transport"/>
    <property type="evidence" value="ECO:0007669"/>
    <property type="project" value="TreeGrafter"/>
</dbReference>
<reference evidence="14 15" key="1">
    <citation type="journal article" date="2016" name="Mol. Biol. Evol.">
        <title>Comparative Genomics of Early-Diverging Mushroom-Forming Fungi Provides Insights into the Origins of Lignocellulose Decay Capabilities.</title>
        <authorList>
            <person name="Nagy L.G."/>
            <person name="Riley R."/>
            <person name="Tritt A."/>
            <person name="Adam C."/>
            <person name="Daum C."/>
            <person name="Floudas D."/>
            <person name="Sun H."/>
            <person name="Yadav J.S."/>
            <person name="Pangilinan J."/>
            <person name="Larsson K.H."/>
            <person name="Matsuura K."/>
            <person name="Barry K."/>
            <person name="Labutti K."/>
            <person name="Kuo R."/>
            <person name="Ohm R.A."/>
            <person name="Bhattacharya S.S."/>
            <person name="Shirouzu T."/>
            <person name="Yoshinaga Y."/>
            <person name="Martin F.M."/>
            <person name="Grigoriev I.V."/>
            <person name="Hibbett D.S."/>
        </authorList>
    </citation>
    <scope>NUCLEOTIDE SEQUENCE [LARGE SCALE GENOMIC DNA]</scope>
    <source>
        <strain evidence="14 15">HHB9708</strain>
    </source>
</reference>
<evidence type="ECO:0000256" key="11">
    <source>
        <dbReference type="PIRNR" id="PIRNR028865"/>
    </source>
</evidence>
<dbReference type="CDD" id="cd15863">
    <property type="entry name" value="SNARE_GS27"/>
    <property type="match status" value="1"/>
</dbReference>
<evidence type="ECO:0000256" key="13">
    <source>
        <dbReference type="SAM" id="Phobius"/>
    </source>
</evidence>
<keyword evidence="6 13" id="KW-1133">Transmembrane helix</keyword>
<evidence type="ECO:0000256" key="5">
    <source>
        <dbReference type="ARBA" id="ARBA00022927"/>
    </source>
</evidence>
<gene>
    <name evidence="14" type="ORF">SISNIDRAFT_448311</name>
</gene>
<keyword evidence="14" id="KW-0675">Receptor</keyword>
<keyword evidence="3 11" id="KW-0813">Transport</keyword>
<feature type="transmembrane region" description="Helical" evidence="13">
    <location>
        <begin position="220"/>
        <end position="238"/>
    </location>
</feature>
<keyword evidence="5 11" id="KW-0653">Protein transport</keyword>
<evidence type="ECO:0000256" key="9">
    <source>
        <dbReference type="ARBA" id="ARBA00037983"/>
    </source>
</evidence>
<evidence type="ECO:0000256" key="2">
    <source>
        <dbReference type="ARBA" id="ARBA00004409"/>
    </source>
</evidence>
<evidence type="ECO:0000313" key="14">
    <source>
        <dbReference type="EMBL" id="KZS98156.1"/>
    </source>
</evidence>
<dbReference type="Pfam" id="PF12352">
    <property type="entry name" value="V-SNARE_C"/>
    <property type="match status" value="1"/>
</dbReference>
<comment type="function">
    <text evidence="11">SNARE required for protein transport between the ER and the Golgi complex.</text>
</comment>
<evidence type="ECO:0000256" key="7">
    <source>
        <dbReference type="ARBA" id="ARBA00023034"/>
    </source>
</evidence>
<evidence type="ECO:0000256" key="4">
    <source>
        <dbReference type="ARBA" id="ARBA00022692"/>
    </source>
</evidence>
<proteinExistence type="inferred from homology"/>
<dbReference type="GO" id="GO:0005484">
    <property type="term" value="F:SNAP receptor activity"/>
    <property type="evidence" value="ECO:0007669"/>
    <property type="project" value="InterPro"/>
</dbReference>
<keyword evidence="15" id="KW-1185">Reference proteome</keyword>
<protein>
    <recommendedName>
        <fullName evidence="10 11">Protein transport protein BOS1</fullName>
    </recommendedName>
</protein>
<evidence type="ECO:0000256" key="1">
    <source>
        <dbReference type="ARBA" id="ARBA00004163"/>
    </source>
</evidence>
<dbReference type="EMBL" id="KV419395">
    <property type="protein sequence ID" value="KZS98156.1"/>
    <property type="molecule type" value="Genomic_DNA"/>
</dbReference>
<dbReference type="OrthoDB" id="158360at2759"/>
<accession>A0A164ZWC2</accession>
<evidence type="ECO:0000256" key="12">
    <source>
        <dbReference type="SAM" id="Coils"/>
    </source>
</evidence>
<dbReference type="GO" id="GO:0000139">
    <property type="term" value="C:Golgi membrane"/>
    <property type="evidence" value="ECO:0007669"/>
    <property type="project" value="UniProtKB-SubCell"/>
</dbReference>
<dbReference type="GO" id="GO:0000149">
    <property type="term" value="F:SNARE binding"/>
    <property type="evidence" value="ECO:0007669"/>
    <property type="project" value="TreeGrafter"/>
</dbReference>
<dbReference type="Proteomes" id="UP000076722">
    <property type="component" value="Unassembled WGS sequence"/>
</dbReference>
<keyword evidence="4 13" id="KW-0812">Transmembrane</keyword>
<dbReference type="SUPFAM" id="SSF58038">
    <property type="entry name" value="SNARE fusion complex"/>
    <property type="match status" value="1"/>
</dbReference>
<dbReference type="GO" id="GO:0006906">
    <property type="term" value="P:vesicle fusion"/>
    <property type="evidence" value="ECO:0007669"/>
    <property type="project" value="TreeGrafter"/>
</dbReference>
<dbReference type="PANTHER" id="PTHR21230">
    <property type="entry name" value="VESICLE TRANSPORT V-SNARE PROTEIN VTI1-RELATED"/>
    <property type="match status" value="1"/>
</dbReference>
<sequence length="242" mass="27348">MNSLYTLGVRQTSSIQADLEKIRNGDSSAALLGQVAASLSALNRTVDNLDTMAKREMIQAKKEKGQMRVEKFRSDYLDLKRQLDAAKAQAETERTNAQRSELFAVYSGNPITPSDARRRVAPSGLNGTMDSVSESPFQQAPNMPSTSLREDHVLREHTFMQNANSQLDDFLAQGKEVLDNLVDQRNVLKGTHKRLLDTAHTLGLSRDVIGWIEKRSKQDLIIFCVGAVFTFFCFYWIWRWFG</sequence>
<evidence type="ECO:0000256" key="8">
    <source>
        <dbReference type="ARBA" id="ARBA00023136"/>
    </source>
</evidence>
<feature type="coiled-coil region" evidence="12">
    <location>
        <begin position="69"/>
        <end position="100"/>
    </location>
</feature>
<evidence type="ECO:0000256" key="3">
    <source>
        <dbReference type="ARBA" id="ARBA00022448"/>
    </source>
</evidence>
<dbReference type="GO" id="GO:0012507">
    <property type="term" value="C:ER to Golgi transport vesicle membrane"/>
    <property type="evidence" value="ECO:0007669"/>
    <property type="project" value="TreeGrafter"/>
</dbReference>
<keyword evidence="8 11" id="KW-0472">Membrane</keyword>
<keyword evidence="7" id="KW-0333">Golgi apparatus</keyword>
<evidence type="ECO:0000256" key="6">
    <source>
        <dbReference type="ARBA" id="ARBA00022989"/>
    </source>
</evidence>
<keyword evidence="12" id="KW-0175">Coiled coil</keyword>
<dbReference type="InterPro" id="IPR027027">
    <property type="entry name" value="GOSR2/Membrin/Bos1"/>
</dbReference>
<dbReference type="PANTHER" id="PTHR21230:SF1">
    <property type="entry name" value="GOLGI SNAP RECEPTOR COMPLEX MEMBER 2"/>
    <property type="match status" value="1"/>
</dbReference>
<dbReference type="AlphaFoldDB" id="A0A164ZWC2"/>
<comment type="subcellular location">
    <subcellularLocation>
        <location evidence="1">Endoplasmic reticulum membrane</location>
        <topology evidence="1">Single-pass type IV membrane protein</topology>
    </subcellularLocation>
    <subcellularLocation>
        <location evidence="2">Golgi apparatus membrane</location>
        <topology evidence="2">Single-pass type IV membrane protein</topology>
    </subcellularLocation>
</comment>